<organism evidence="1 2">
    <name type="scientific">Lactiplantibacillus plantarum WJL</name>
    <dbReference type="NCBI Taxonomy" id="1350466"/>
    <lineage>
        <taxon>Bacteria</taxon>
        <taxon>Bacillati</taxon>
        <taxon>Bacillota</taxon>
        <taxon>Bacilli</taxon>
        <taxon>Lactobacillales</taxon>
        <taxon>Lactobacillaceae</taxon>
        <taxon>Lactiplantibacillus</taxon>
    </lineage>
</organism>
<dbReference type="AlphaFoldDB" id="A0A837PA50"/>
<evidence type="ECO:0000313" key="1">
    <source>
        <dbReference type="EMBL" id="KPN42808.1"/>
    </source>
</evidence>
<protein>
    <submittedName>
        <fullName evidence="1">Uncharacterized protein</fullName>
    </submittedName>
</protein>
<gene>
    <name evidence="1" type="ORF">WJL_1843</name>
</gene>
<name>A0A837PA50_LACPN</name>
<dbReference type="EMBL" id="LKLZ01000006">
    <property type="protein sequence ID" value="KPN42808.1"/>
    <property type="molecule type" value="Genomic_DNA"/>
</dbReference>
<sequence>MILTNIFYLTINTQKRLSLVIWDNRFKAIIFMLTNSHKVKKVWS</sequence>
<proteinExistence type="predicted"/>
<accession>A0A837PA50</accession>
<dbReference type="Proteomes" id="UP000050511">
    <property type="component" value="Unassembled WGS sequence"/>
</dbReference>
<comment type="caution">
    <text evidence="1">The sequence shown here is derived from an EMBL/GenBank/DDBJ whole genome shotgun (WGS) entry which is preliminary data.</text>
</comment>
<reference evidence="1 2" key="1">
    <citation type="submission" date="2015-10" db="EMBL/GenBank/DDBJ databases">
        <title>Resequencing of Lactobacillus plantarum WJL strain genome.</title>
        <authorList>
            <person name="Martino M.E."/>
        </authorList>
    </citation>
    <scope>NUCLEOTIDE SEQUENCE [LARGE SCALE GENOMIC DNA]</scope>
    <source>
        <strain evidence="1 2">WJL</strain>
    </source>
</reference>
<evidence type="ECO:0000313" key="2">
    <source>
        <dbReference type="Proteomes" id="UP000050511"/>
    </source>
</evidence>